<proteinExistence type="inferred from homology"/>
<feature type="domain" description="Alpha-2-macroglobulin bait region" evidence="6">
    <location>
        <begin position="947"/>
        <end position="1091"/>
    </location>
</feature>
<dbReference type="EMBL" id="CP025430">
    <property type="protein sequence ID" value="AUH65059.1"/>
    <property type="molecule type" value="Genomic_DNA"/>
</dbReference>
<evidence type="ECO:0000259" key="6">
    <source>
        <dbReference type="SMART" id="SM01359"/>
    </source>
</evidence>
<dbReference type="GO" id="GO:0006508">
    <property type="term" value="P:proteolysis"/>
    <property type="evidence" value="ECO:0007669"/>
    <property type="project" value="InterPro"/>
</dbReference>
<dbReference type="Pfam" id="PF11974">
    <property type="entry name" value="bMG3"/>
    <property type="match status" value="1"/>
</dbReference>
<dbReference type="InterPro" id="IPR026284">
    <property type="entry name" value="A2MG_proteobact"/>
</dbReference>
<dbReference type="Gene3D" id="3.50.4.10">
    <property type="entry name" value="Hepatocyte Growth Factor"/>
    <property type="match status" value="1"/>
</dbReference>
<feature type="chain" id="PRO_5014127428" evidence="5">
    <location>
        <begin position="25"/>
        <end position="1808"/>
    </location>
</feature>
<dbReference type="InterPro" id="IPR008930">
    <property type="entry name" value="Terpenoid_cyclase/PrenylTrfase"/>
</dbReference>
<dbReference type="Pfam" id="PF17972">
    <property type="entry name" value="bMG5"/>
    <property type="match status" value="1"/>
</dbReference>
<dbReference type="PANTHER" id="PTHR40094">
    <property type="entry name" value="ALPHA-2-MACROGLOBULIN HOMOLOG"/>
    <property type="match status" value="1"/>
</dbReference>
<dbReference type="InterPro" id="IPR001599">
    <property type="entry name" value="Macroglobln_a2"/>
</dbReference>
<evidence type="ECO:0000256" key="4">
    <source>
        <dbReference type="ARBA" id="ARBA00023157"/>
    </source>
</evidence>
<protein>
    <submittedName>
        <fullName evidence="8">PAN domain-containing protein</fullName>
    </submittedName>
</protein>
<dbReference type="CDD" id="cd01100">
    <property type="entry name" value="APPLE_Factor_XI_like"/>
    <property type="match status" value="1"/>
</dbReference>
<keyword evidence="9" id="KW-1185">Reference proteome</keyword>
<dbReference type="PIRSF" id="PIRSF038980">
    <property type="entry name" value="A2M_bac"/>
    <property type="match status" value="1"/>
</dbReference>
<dbReference type="OrthoDB" id="9767116at2"/>
<dbReference type="InterPro" id="IPR041246">
    <property type="entry name" value="Bact_MG10"/>
</dbReference>
<dbReference type="Pfam" id="PF07703">
    <property type="entry name" value="A2M_BRD"/>
    <property type="match status" value="1"/>
</dbReference>
<dbReference type="SMART" id="SM01419">
    <property type="entry name" value="Thiol-ester_cl"/>
    <property type="match status" value="1"/>
</dbReference>
<dbReference type="Pfam" id="PF01835">
    <property type="entry name" value="MG2"/>
    <property type="match status" value="1"/>
</dbReference>
<feature type="domain" description="Alpha-2-macroglobulin" evidence="7">
    <location>
        <begin position="1154"/>
        <end position="1242"/>
    </location>
</feature>
<dbReference type="InterPro" id="IPR002890">
    <property type="entry name" value="MG2"/>
</dbReference>
<dbReference type="Pfam" id="PF21142">
    <property type="entry name" value="A2M_bMG2"/>
    <property type="match status" value="1"/>
</dbReference>
<dbReference type="SMART" id="SM01359">
    <property type="entry name" value="A2M_N_2"/>
    <property type="match status" value="1"/>
</dbReference>
<feature type="signal peptide" evidence="5">
    <location>
        <begin position="1"/>
        <end position="24"/>
    </location>
</feature>
<dbReference type="SMART" id="SM01360">
    <property type="entry name" value="A2M"/>
    <property type="match status" value="1"/>
</dbReference>
<sequence>MRRFTISLLAAALISAFAVPAALAQDHPLIPPKRMAVTQDVDLPGNDLRQVFDVSMDACLRNCMADQDCAAVTYNARASSCFPKGSVGQATPFQGAYSARVLMTPAPAQDLAQRRAEAAPFIGEHLLRSALEQAEGMSDHLTGGLDGASLAQYAHDAMGNGDPVQAQRLLGAAIVLDDRAEDWGGFAELILSQDNGNLQPAQTAAVNAYLRSEGDATAAESLFLLSRIWEDDGRGRDALSALRLADTLDAREDIALALQDAESKYGFRMIDQIVEADRAMPRICAQFSEQLRPSVDYTPYVALSETGLSVQAEGDRLCVAGLTHGARYDLTFRKGLPAETGEALWRDVAMTQYVRDRAPLVRFEGRNYVLPRMADAGLPVVTVNTEHLDLRLIRVSDRNLVQTLRDRYMARPLDYWAEQQVTDNLGEVVWQGQADVGSQLNAEMTTRLPIQEVTGPLGAGIYALQAQVPETSPDEVATATQWFVISDLGISALEGADGMQVVVRGLTDTGPRAGARVALLSRGNEILAEVQTDDQGLARFVAGETRGEGNAAPAAITVADGDDMAFLPLTDPEFDLSDRGVEGLPPAPPVDVFLTTERGAYRVGETVHATILARKGADQRAISGLPLTAVLTRPDGVELTRQIAPEAGAGGHTADFTLPVTAPRGTWRLDVFADPEAPALASTKLLVEDFLPERLDFAPELPEGPLAMDALPQVSVDVRYLFGAPGAGLPVEGEVRLSAADSLPDHEGYQFGLQDQRFDPRAEMLVGGETDDQGHLTLTATLPEDAAQAARPLKADFILSVREGSGRPVERVVTRTVLPDQPVAGIRPMFGGGAVGEGEEARFSVITIGPDGRQVAVPASWVVNRIETDYQWYSMDGRWDYEMITRRVKLSEGAVTLAANQPAEVAVPVDWGRYEIVVTPEGGGAASTAFDSGWYTVAGSLETPDRLSVALDKPRYSAGETALALVDAPADGTAIVSVLTNRVVDLKLVPVAAGENRIELPVTDAWGTGAYVTVSALRAVGAEGGHAPVRALGLAHTGIEPGDRALATTIEAPAEADPRGLLPVTLRVAGAAPGDTVHATLAAVDLGILNLTAFKSPDPSEHYFGQRRLGVAIRDLYGRLIDGQAGAQGAIRSGGDAMNAVSTQSPPPTEDLLAWFSGPLTVGEDGTVKAEIPLPAFNGTVRLMAVTWSDKGVGQAQQDVLVRDPVVLTASAPRFLAPGDQARVLLELTHASGPAGEVGLAATGDGMVLGALPASVTLAELGTERLSLPITAPESEGPVSLALSVTTPDGKLLEKRLSIPVLANGARVSHESRITLASGSDLTLPAELLENMVPGTASATLALGPAARFDAAAILRGLAEYPYGCTEQITSQAMPLLAFSQAAEGMPDADRASERIDQAISRVLTRQDSSGAFGLWSAEGGDTWLNAYVTDFLSRARAAGHEVPDQAFRMALDRLRNTVNYAADFDADSNGGGEALAYALMVLAREGAVPVGDLRYYADEKGSDFGTPLAMAQLGSALAMYGDQRRADAMFSRVAQRLNDTGDEAYVLRADYGTRLRDLAGVLALAADAGSEVLSLDGLGASLAESLRGQTLSPQESVWSLMAAGALASGANGEGFTLNGQPLGSALIRDVTGDGGAVIHNGSGREELLTLTLTGLPSVPEPAGGKGYTITREYYTHEGEPVDPGTVAQGARLVAVLTVTPHQEGGGRLIIDDPLPAGFEIENPHLIRQGDNAALDWLEALTDVQTSEFRDDRFISAVDWTSVDSFRLAYNVRAITPGQFAHPAASVMDMYRPDWRAWTDAGSTTVTE</sequence>
<dbReference type="Proteomes" id="UP000234530">
    <property type="component" value="Chromosome"/>
</dbReference>
<gene>
    <name evidence="8" type="ORF">CX676_13480</name>
</gene>
<dbReference type="SUPFAM" id="SSF48239">
    <property type="entry name" value="Terpenoid cyclases/Protein prenyltransferases"/>
    <property type="match status" value="1"/>
</dbReference>
<dbReference type="InterPro" id="IPR047565">
    <property type="entry name" value="Alpha-macroglob_thiol-ester_cl"/>
</dbReference>
<evidence type="ECO:0000256" key="5">
    <source>
        <dbReference type="SAM" id="SignalP"/>
    </source>
</evidence>
<dbReference type="Pfam" id="PF00207">
    <property type="entry name" value="A2M"/>
    <property type="match status" value="1"/>
</dbReference>
<dbReference type="InterPro" id="IPR011626">
    <property type="entry name" value="Alpha-macroglobulin_TED"/>
</dbReference>
<dbReference type="Pfam" id="PF00024">
    <property type="entry name" value="PAN_1"/>
    <property type="match status" value="1"/>
</dbReference>
<dbReference type="InterPro" id="IPR041203">
    <property type="entry name" value="Bact_A2M_MG5"/>
</dbReference>
<dbReference type="InterPro" id="IPR051802">
    <property type="entry name" value="YfhM-like"/>
</dbReference>
<name>A0A2H5F0H5_9RHOB</name>
<dbReference type="Gene3D" id="2.60.40.1930">
    <property type="match status" value="1"/>
</dbReference>
<evidence type="ECO:0000256" key="2">
    <source>
        <dbReference type="ARBA" id="ARBA00022729"/>
    </source>
</evidence>
<evidence type="ECO:0000313" key="8">
    <source>
        <dbReference type="EMBL" id="AUH65059.1"/>
    </source>
</evidence>
<reference evidence="8 9" key="1">
    <citation type="journal article" date="2013" name="Antonie Van Leeuwenhoek">
        <title>Paracoccus zhejiangensis sp. nov., isolated from activated sludge in wastewater-treatment system.</title>
        <authorList>
            <person name="Wu Z.G."/>
            <person name="Zhang D.F."/>
            <person name="Liu Y.L."/>
            <person name="Wang F."/>
            <person name="Jiang X."/>
            <person name="Li C."/>
            <person name="Li S.P."/>
            <person name="Hong Q."/>
            <person name="Li W.J."/>
        </authorList>
    </citation>
    <scope>NUCLEOTIDE SEQUENCE [LARGE SCALE GENOMIC DNA]</scope>
    <source>
        <strain evidence="8 9">J6</strain>
    </source>
</reference>
<dbReference type="InterPro" id="IPR003609">
    <property type="entry name" value="Pan_app"/>
</dbReference>
<dbReference type="Gene3D" id="1.50.10.20">
    <property type="match status" value="1"/>
</dbReference>
<dbReference type="CDD" id="cd02891">
    <property type="entry name" value="A2M_like"/>
    <property type="match status" value="1"/>
</dbReference>
<dbReference type="GO" id="GO:0005615">
    <property type="term" value="C:extracellular space"/>
    <property type="evidence" value="ECO:0007669"/>
    <property type="project" value="InterPro"/>
</dbReference>
<keyword evidence="2 5" id="KW-0732">Signal</keyword>
<organism evidence="8 9">
    <name type="scientific">Paracoccus zhejiangensis</name>
    <dbReference type="NCBI Taxonomy" id="1077935"/>
    <lineage>
        <taxon>Bacteria</taxon>
        <taxon>Pseudomonadati</taxon>
        <taxon>Pseudomonadota</taxon>
        <taxon>Alphaproteobacteria</taxon>
        <taxon>Rhodobacterales</taxon>
        <taxon>Paracoccaceae</taxon>
        <taxon>Paracoccus</taxon>
    </lineage>
</organism>
<dbReference type="KEGG" id="pzh:CX676_13480"/>
<evidence type="ECO:0000259" key="7">
    <source>
        <dbReference type="SMART" id="SM01360"/>
    </source>
</evidence>
<dbReference type="Pfam" id="PF17973">
    <property type="entry name" value="bMG10"/>
    <property type="match status" value="1"/>
</dbReference>
<evidence type="ECO:0000313" key="9">
    <source>
        <dbReference type="Proteomes" id="UP000234530"/>
    </source>
</evidence>
<dbReference type="InterPro" id="IPR011625">
    <property type="entry name" value="A2M_N_BRD"/>
</dbReference>
<keyword evidence="4" id="KW-1015">Disulfide bond</keyword>
<evidence type="ECO:0000256" key="1">
    <source>
        <dbReference type="ARBA" id="ARBA00010556"/>
    </source>
</evidence>
<dbReference type="Pfam" id="PF17962">
    <property type="entry name" value="bMG6"/>
    <property type="match status" value="1"/>
</dbReference>
<dbReference type="GO" id="GO:0004866">
    <property type="term" value="F:endopeptidase inhibitor activity"/>
    <property type="evidence" value="ECO:0007669"/>
    <property type="project" value="InterPro"/>
</dbReference>
<dbReference type="InterPro" id="IPR021868">
    <property type="entry name" value="Alpha_2_Macroglob_MG3"/>
</dbReference>
<keyword evidence="3" id="KW-0677">Repeat</keyword>
<dbReference type="PANTHER" id="PTHR40094:SF1">
    <property type="entry name" value="UBIQUITIN DOMAIN-CONTAINING PROTEIN"/>
    <property type="match status" value="1"/>
</dbReference>
<accession>A0A2H5F0H5</accession>
<dbReference type="InterPro" id="IPR041462">
    <property type="entry name" value="Bact_A2M_MG6"/>
</dbReference>
<evidence type="ECO:0000256" key="3">
    <source>
        <dbReference type="ARBA" id="ARBA00022737"/>
    </source>
</evidence>
<dbReference type="Pfam" id="PF07678">
    <property type="entry name" value="TED_complement"/>
    <property type="match status" value="1"/>
</dbReference>
<dbReference type="InterPro" id="IPR000177">
    <property type="entry name" value="Apple"/>
</dbReference>
<comment type="similarity">
    <text evidence="1">Belongs to the protease inhibitor I39 (alpha-2-macroglobulin) family. Bacterial alpha-2-macroglobulin subfamily.</text>
</comment>
<dbReference type="InterPro" id="IPR049120">
    <property type="entry name" value="A2M_bMG2"/>
</dbReference>
<dbReference type="RefSeq" id="WP_101753086.1">
    <property type="nucleotide sequence ID" value="NZ_CP025430.1"/>
</dbReference>